<organism evidence="2 3">
    <name type="scientific">Venturia nashicola</name>
    <dbReference type="NCBI Taxonomy" id="86259"/>
    <lineage>
        <taxon>Eukaryota</taxon>
        <taxon>Fungi</taxon>
        <taxon>Dikarya</taxon>
        <taxon>Ascomycota</taxon>
        <taxon>Pezizomycotina</taxon>
        <taxon>Dothideomycetes</taxon>
        <taxon>Pleosporomycetidae</taxon>
        <taxon>Venturiales</taxon>
        <taxon>Venturiaceae</taxon>
        <taxon>Venturia</taxon>
    </lineage>
</organism>
<evidence type="ECO:0000313" key="2">
    <source>
        <dbReference type="EMBL" id="TID24540.1"/>
    </source>
</evidence>
<feature type="compositionally biased region" description="Basic and acidic residues" evidence="1">
    <location>
        <begin position="483"/>
        <end position="497"/>
    </location>
</feature>
<feature type="region of interest" description="Disordered" evidence="1">
    <location>
        <begin position="469"/>
        <end position="510"/>
    </location>
</feature>
<dbReference type="Proteomes" id="UP000298493">
    <property type="component" value="Unassembled WGS sequence"/>
</dbReference>
<evidence type="ECO:0000313" key="3">
    <source>
        <dbReference type="Proteomes" id="UP000298493"/>
    </source>
</evidence>
<evidence type="ECO:0000256" key="1">
    <source>
        <dbReference type="SAM" id="MobiDB-lite"/>
    </source>
</evidence>
<proteinExistence type="predicted"/>
<keyword evidence="3" id="KW-1185">Reference proteome</keyword>
<accession>A0A4Z1PM25</accession>
<feature type="compositionally biased region" description="Acidic residues" evidence="1">
    <location>
        <begin position="469"/>
        <end position="482"/>
    </location>
</feature>
<dbReference type="EMBL" id="SNSC02000005">
    <property type="protein sequence ID" value="TID24540.1"/>
    <property type="molecule type" value="Genomic_DNA"/>
</dbReference>
<reference evidence="2 3" key="1">
    <citation type="submission" date="2019-04" db="EMBL/GenBank/DDBJ databases">
        <title>High contiguity whole genome sequence and gene annotation resource for two Venturia nashicola isolates.</title>
        <authorList>
            <person name="Prokchorchik M."/>
            <person name="Won K."/>
            <person name="Lee Y."/>
            <person name="Choi E.D."/>
            <person name="Segonzac C."/>
            <person name="Sohn K.H."/>
        </authorList>
    </citation>
    <scope>NUCLEOTIDE SEQUENCE [LARGE SCALE GENOMIC DNA]</scope>
    <source>
        <strain evidence="2 3">PRI2</strain>
    </source>
</reference>
<dbReference type="AlphaFoldDB" id="A0A4Z1PM25"/>
<sequence length="529" mass="59584">MSVLAVEEAGLRTTDYGLRTADYGLRPADYGLRTTDYGLPPADYGLRPADCGLRTILRDETAPLFSDSIETDDFRASSLSSSTNHGPLKRPPPLSRNPPSLPPMMVLSHPSTPQHRTAPRNLWPSPAFSDYFSSNDEHESQVSPCLVDGHKINPPQQRIFFLLNEIGQQALRVDLGDRSAGILEEELGHIVQRLNAPESQSRKPAELADSGLFIDDDDIEDGMDKGALEENSERNARELIQGQEAVARICKVTGQLQQRYQDIHNINDLAISRLQSAADEIISLRSENEHFHLDLSDFYNAMLVLKMQISTFEAQAAPYMTSEEGNPLRKDVERWKMAWRGVEKRLDSRRHFYEHSSQDFLRGTDKGVGNGMSSSMHSSADLSPPVYRSNLTIRRPGLTARPHSDPFIEQQSKPFLYNQLDQQRKLGDKVQSPLKHLIAQCEDLEVEQCDSNEQAIVSDDDETLLSLGELDEENKAEDGELEQGERESKEDTESREQEESDSEELPRKSAWQELWDGLSEYAGILDYSD</sequence>
<protein>
    <submittedName>
        <fullName evidence="2">Girdin isoform x5</fullName>
    </submittedName>
</protein>
<feature type="region of interest" description="Disordered" evidence="1">
    <location>
        <begin position="75"/>
        <end position="117"/>
    </location>
</feature>
<gene>
    <name evidence="2" type="ORF">E6O75_ATG02905</name>
</gene>
<feature type="compositionally biased region" description="Pro residues" evidence="1">
    <location>
        <begin position="89"/>
        <end position="102"/>
    </location>
</feature>
<comment type="caution">
    <text evidence="2">The sequence shown here is derived from an EMBL/GenBank/DDBJ whole genome shotgun (WGS) entry which is preliminary data.</text>
</comment>
<name>A0A4Z1PM25_9PEZI</name>